<evidence type="ECO:0000313" key="2">
    <source>
        <dbReference type="Proteomes" id="UP000244060"/>
    </source>
</evidence>
<dbReference type="AlphaFoldDB" id="A0A2T5KC47"/>
<organism evidence="1 2">
    <name type="scientific">Cereibacter azotoformans</name>
    <dbReference type="NCBI Taxonomy" id="43057"/>
    <lineage>
        <taxon>Bacteria</taxon>
        <taxon>Pseudomonadati</taxon>
        <taxon>Pseudomonadota</taxon>
        <taxon>Alphaproteobacteria</taxon>
        <taxon>Rhodobacterales</taxon>
        <taxon>Paracoccaceae</taxon>
        <taxon>Cereibacter</taxon>
    </lineage>
</organism>
<comment type="caution">
    <text evidence="1">The sequence shown here is derived from an EMBL/GenBank/DDBJ whole genome shotgun (WGS) entry which is preliminary data.</text>
</comment>
<protein>
    <submittedName>
        <fullName evidence="1">Uncharacterized protein</fullName>
    </submittedName>
</protein>
<dbReference type="Proteomes" id="UP000244060">
    <property type="component" value="Unassembled WGS sequence"/>
</dbReference>
<reference evidence="1 2" key="1">
    <citation type="submission" date="2018-04" db="EMBL/GenBank/DDBJ databases">
        <title>Genomic Encyclopedia of Type Strains, Phase III (KMG-III): the genomes of soil and plant-associated and newly described type strains.</title>
        <authorList>
            <person name="Whitman W."/>
        </authorList>
    </citation>
    <scope>NUCLEOTIDE SEQUENCE [LARGE SCALE GENOMIC DNA]</scope>
    <source>
        <strain evidence="1 2">KA25</strain>
    </source>
</reference>
<accession>A0A2T5KC47</accession>
<proteinExistence type="predicted"/>
<sequence length="43" mass="4507">MSSETLALTLAFAAAASLILAALALVRSPKRATVPVAVRRRSR</sequence>
<name>A0A2T5KC47_9RHOB</name>
<gene>
    <name evidence="1" type="ORF">C8J28_103113</name>
</gene>
<dbReference type="RefSeq" id="WP_267964948.1">
    <property type="nucleotide sequence ID" value="NZ_CP089965.1"/>
</dbReference>
<keyword evidence="2" id="KW-1185">Reference proteome</keyword>
<evidence type="ECO:0000313" key="1">
    <source>
        <dbReference type="EMBL" id="PTR19987.1"/>
    </source>
</evidence>
<dbReference type="EMBL" id="QAOT01000003">
    <property type="protein sequence ID" value="PTR19987.1"/>
    <property type="molecule type" value="Genomic_DNA"/>
</dbReference>